<gene>
    <name evidence="10" type="primary">Rpusd4</name>
    <name evidence="10" type="ORF">GWK47_007200</name>
</gene>
<feature type="region of interest" description="Disordered" evidence="8">
    <location>
        <begin position="234"/>
        <end position="254"/>
    </location>
</feature>
<dbReference type="PANTHER" id="PTHR21600:SF83">
    <property type="entry name" value="PSEUDOURIDYLATE SYNTHASE RPUSD4, MITOCHONDRIAL"/>
    <property type="match status" value="1"/>
</dbReference>
<dbReference type="AlphaFoldDB" id="A0A8J5CSY3"/>
<dbReference type="InterPro" id="IPR020103">
    <property type="entry name" value="PsdUridine_synth_cat_dom_sf"/>
</dbReference>
<feature type="compositionally biased region" description="Basic and acidic residues" evidence="8">
    <location>
        <begin position="320"/>
        <end position="332"/>
    </location>
</feature>
<dbReference type="SUPFAM" id="SSF55120">
    <property type="entry name" value="Pseudouridine synthase"/>
    <property type="match status" value="1"/>
</dbReference>
<dbReference type="Gene3D" id="3.30.2350.10">
    <property type="entry name" value="Pseudouridine synthase"/>
    <property type="match status" value="1"/>
</dbReference>
<dbReference type="InterPro" id="IPR050188">
    <property type="entry name" value="RluA_PseudoU_synthase"/>
</dbReference>
<feature type="region of interest" description="Disordered" evidence="8">
    <location>
        <begin position="319"/>
        <end position="347"/>
    </location>
</feature>
<dbReference type="InterPro" id="IPR006145">
    <property type="entry name" value="PsdUridine_synth_RsuA/RluA"/>
</dbReference>
<comment type="catalytic activity">
    <reaction evidence="1">
        <text>a uridine in mRNA = a pseudouridine in mRNA</text>
        <dbReference type="Rhea" id="RHEA:56644"/>
        <dbReference type="Rhea" id="RHEA-COMP:14658"/>
        <dbReference type="Rhea" id="RHEA-COMP:14659"/>
        <dbReference type="ChEBI" id="CHEBI:65314"/>
        <dbReference type="ChEBI" id="CHEBI:65315"/>
    </reaction>
</comment>
<dbReference type="CDD" id="cd02869">
    <property type="entry name" value="PseudoU_synth_RluA_like"/>
    <property type="match status" value="1"/>
</dbReference>
<evidence type="ECO:0000256" key="5">
    <source>
        <dbReference type="ARBA" id="ARBA00036943"/>
    </source>
</evidence>
<proteinExistence type="inferred from homology"/>
<keyword evidence="11" id="KW-1185">Reference proteome</keyword>
<name>A0A8J5CSY3_CHIOP</name>
<feature type="compositionally biased region" description="Basic and acidic residues" evidence="8">
    <location>
        <begin position="186"/>
        <end position="197"/>
    </location>
</feature>
<comment type="similarity">
    <text evidence="3">Belongs to the pseudouridine synthase RluA family.</text>
</comment>
<dbReference type="OrthoDB" id="428658at2759"/>
<evidence type="ECO:0000256" key="3">
    <source>
        <dbReference type="ARBA" id="ARBA00010876"/>
    </source>
</evidence>
<feature type="domain" description="Pseudouridine synthase RsuA/RluA-like" evidence="9">
    <location>
        <begin position="415"/>
        <end position="573"/>
    </location>
</feature>
<dbReference type="PANTHER" id="PTHR21600">
    <property type="entry name" value="MITOCHONDRIAL RNA PSEUDOURIDINE SYNTHASE"/>
    <property type="match status" value="1"/>
</dbReference>
<dbReference type="GO" id="GO:0001522">
    <property type="term" value="P:pseudouridine synthesis"/>
    <property type="evidence" value="ECO:0007669"/>
    <property type="project" value="InterPro"/>
</dbReference>
<feature type="compositionally biased region" description="Polar residues" evidence="8">
    <location>
        <begin position="200"/>
        <end position="217"/>
    </location>
</feature>
<dbReference type="EMBL" id="JACEEZ010014259">
    <property type="protein sequence ID" value="KAG0719595.1"/>
    <property type="molecule type" value="Genomic_DNA"/>
</dbReference>
<evidence type="ECO:0000259" key="9">
    <source>
        <dbReference type="Pfam" id="PF00849"/>
    </source>
</evidence>
<organism evidence="10 11">
    <name type="scientific">Chionoecetes opilio</name>
    <name type="common">Atlantic snow crab</name>
    <name type="synonym">Cancer opilio</name>
    <dbReference type="NCBI Taxonomy" id="41210"/>
    <lineage>
        <taxon>Eukaryota</taxon>
        <taxon>Metazoa</taxon>
        <taxon>Ecdysozoa</taxon>
        <taxon>Arthropoda</taxon>
        <taxon>Crustacea</taxon>
        <taxon>Multicrustacea</taxon>
        <taxon>Malacostraca</taxon>
        <taxon>Eumalacostraca</taxon>
        <taxon>Eucarida</taxon>
        <taxon>Decapoda</taxon>
        <taxon>Pleocyemata</taxon>
        <taxon>Brachyura</taxon>
        <taxon>Eubrachyura</taxon>
        <taxon>Majoidea</taxon>
        <taxon>Majidae</taxon>
        <taxon>Chionoecetes</taxon>
    </lineage>
</organism>
<dbReference type="PROSITE" id="PS01129">
    <property type="entry name" value="PSI_RLU"/>
    <property type="match status" value="1"/>
</dbReference>
<evidence type="ECO:0000256" key="7">
    <source>
        <dbReference type="ARBA" id="ARBA00041563"/>
    </source>
</evidence>
<evidence type="ECO:0000256" key="1">
    <source>
        <dbReference type="ARBA" id="ARBA00001166"/>
    </source>
</evidence>
<keyword evidence="4" id="KW-0413">Isomerase</keyword>
<dbReference type="Pfam" id="PF00849">
    <property type="entry name" value="PseudoU_synth_2"/>
    <property type="match status" value="1"/>
</dbReference>
<comment type="catalytic activity">
    <reaction evidence="2">
        <text>uridine in 5S rRNA = pseudouridine in 5S rRNA</text>
        <dbReference type="Rhea" id="RHEA:47036"/>
        <dbReference type="Rhea" id="RHEA-COMP:11730"/>
        <dbReference type="Rhea" id="RHEA-COMP:11731"/>
        <dbReference type="ChEBI" id="CHEBI:65314"/>
        <dbReference type="ChEBI" id="CHEBI:65315"/>
    </reaction>
</comment>
<dbReference type="InterPro" id="IPR006224">
    <property type="entry name" value="PsdUridine_synth_RluA-like_CS"/>
</dbReference>
<comment type="caution">
    <text evidence="10">The sequence shown here is derived from an EMBL/GenBank/DDBJ whole genome shotgun (WGS) entry which is preliminary data.</text>
</comment>
<evidence type="ECO:0000256" key="4">
    <source>
        <dbReference type="ARBA" id="ARBA00023235"/>
    </source>
</evidence>
<reference evidence="10" key="1">
    <citation type="submission" date="2020-07" db="EMBL/GenBank/DDBJ databases">
        <title>The High-quality genome of the commercially important snow crab, Chionoecetes opilio.</title>
        <authorList>
            <person name="Jeong J.-H."/>
            <person name="Ryu S."/>
        </authorList>
    </citation>
    <scope>NUCLEOTIDE SEQUENCE</scope>
    <source>
        <strain evidence="10">MADBK_172401_WGS</strain>
        <tissue evidence="10">Digestive gland</tissue>
    </source>
</reference>
<evidence type="ECO:0000256" key="2">
    <source>
        <dbReference type="ARBA" id="ARBA00001896"/>
    </source>
</evidence>
<comment type="catalytic activity">
    <reaction evidence="5">
        <text>a uridine in tRNA = a pseudouridine in tRNA</text>
        <dbReference type="Rhea" id="RHEA:54572"/>
        <dbReference type="Rhea" id="RHEA-COMP:13339"/>
        <dbReference type="Rhea" id="RHEA-COMP:13934"/>
        <dbReference type="ChEBI" id="CHEBI:65314"/>
        <dbReference type="ChEBI" id="CHEBI:65315"/>
    </reaction>
</comment>
<evidence type="ECO:0000256" key="8">
    <source>
        <dbReference type="SAM" id="MobiDB-lite"/>
    </source>
</evidence>
<accession>A0A8J5CSY3</accession>
<protein>
    <recommendedName>
        <fullName evidence="6">Pseudouridylate synthase RPUSD4, mitochondrial</fullName>
    </recommendedName>
    <alternativeName>
        <fullName evidence="7">RNA pseudouridylate synthase domain-containing protein 4</fullName>
    </alternativeName>
</protein>
<dbReference type="GO" id="GO:0003723">
    <property type="term" value="F:RNA binding"/>
    <property type="evidence" value="ECO:0007669"/>
    <property type="project" value="InterPro"/>
</dbReference>
<dbReference type="Proteomes" id="UP000770661">
    <property type="component" value="Unassembled WGS sequence"/>
</dbReference>
<evidence type="ECO:0000256" key="6">
    <source>
        <dbReference type="ARBA" id="ARBA00039953"/>
    </source>
</evidence>
<sequence>MWGRARMCFSPVKGTCKPQRHTFTRGLKTQCTNFHPRGHSRRDVIQASQQGKILIDEVPGTSKPSPTEYKDTRSIDAVDPVVLKYTNMVNEMRSKSSGIERVNETHFGSIRFDQENVPHLHGLFDQEYGPDATASKHTTPKVHLKLLHEGGQRGVKVIKEEEQSEYSGGGGGSVYQEYQNRLNASKEEQKTGDERMRNYGTDSSSGASEVNSNDSAMRQDSYIDDCVFGDSLSSISSNSTRQPMEHMQSTDSEIGGNANNLNYVDEVFFKNSIENLEINRQPSIDYSEIKNDLENTVLSSDTHLTSEDETGEILSHVTKRNVEQKSGKNRDEINEESNTADNSEAPESAYEYVLNKRREEHKNKYGLAQTPGDGSSKSYKKILSLLSEKSKDRYTRYEVLKSLKSSILYNDHDIVGLHKPYGIAMHGGTDSQHHVLTDYLPDLAHFLQAEALYPVHRLDATTTGVVLLARTPAMADILKSLFKERKLKKTYWAITKGIPKPLQGIIDIPIAEGTVDGRRRMVLKPDVKELRSTSSSSKLAITKFRTISHRESAALVELFPMTGVKHQLRVHLAFGLSCPVFGDHKYSHVKKMAPQALPGDMLDKLKMKQSKVRQLPLFLHCKSILVPEIVDGRNIFIQSKIPAYFNKALTILKLNRHESKVKFDGLMSTLMN</sequence>
<feature type="region of interest" description="Disordered" evidence="8">
    <location>
        <begin position="186"/>
        <end position="217"/>
    </location>
</feature>
<evidence type="ECO:0000313" key="11">
    <source>
        <dbReference type="Proteomes" id="UP000770661"/>
    </source>
</evidence>
<evidence type="ECO:0000313" key="10">
    <source>
        <dbReference type="EMBL" id="KAG0719595.1"/>
    </source>
</evidence>
<dbReference type="GO" id="GO:0009982">
    <property type="term" value="F:pseudouridine synthase activity"/>
    <property type="evidence" value="ECO:0007669"/>
    <property type="project" value="InterPro"/>
</dbReference>